<evidence type="ECO:0000256" key="6">
    <source>
        <dbReference type="ARBA" id="ARBA00022892"/>
    </source>
</evidence>
<feature type="domain" description="AP complex mu/sigma subunit" evidence="13">
    <location>
        <begin position="95"/>
        <end position="168"/>
    </location>
</feature>
<dbReference type="GO" id="GO:0006890">
    <property type="term" value="P:retrograde vesicle-mediated transport, Golgi to endoplasmic reticulum"/>
    <property type="evidence" value="ECO:0007669"/>
    <property type="project" value="UniProtKB-UniRule"/>
</dbReference>
<comment type="similarity">
    <text evidence="2 12">Belongs to the adaptor complexes small subunit family.</text>
</comment>
<dbReference type="SUPFAM" id="SSF64356">
    <property type="entry name" value="SNARE-like"/>
    <property type="match status" value="1"/>
</dbReference>
<dbReference type="AlphaFoldDB" id="H9B9Z5"/>
<evidence type="ECO:0000256" key="8">
    <source>
        <dbReference type="ARBA" id="ARBA00023034"/>
    </source>
</evidence>
<protein>
    <recommendedName>
        <fullName evidence="12">Coatomer subunit zeta</fullName>
    </recommendedName>
</protein>
<dbReference type="InterPro" id="IPR011012">
    <property type="entry name" value="Longin-like_dom_sf"/>
</dbReference>
<sequence>MSRNCSRSGTMDTPLRLTCLCILDSNGERICAQYPTRAPPSLGPPCPYRDFDSQRKFEGLLHQGLMNIRGRTDAEALQVEGEVAVGLDVGDVSIFAVSPESSANELLLLEVVEALRSVLSSICNGTVTRQALLENMDSVLLAMDETADQGLPPETNPSAILARINMQGDGQGTQETTASLNQAISQAKDSIIKSLLSGAS</sequence>
<dbReference type="InterPro" id="IPR039652">
    <property type="entry name" value="Coatomer_zeta"/>
</dbReference>
<dbReference type="GO" id="GO:0006886">
    <property type="term" value="P:intracellular protein transport"/>
    <property type="evidence" value="ECO:0007669"/>
    <property type="project" value="TreeGrafter"/>
</dbReference>
<evidence type="ECO:0000256" key="1">
    <source>
        <dbReference type="ARBA" id="ARBA00004255"/>
    </source>
</evidence>
<keyword evidence="5 12" id="KW-0963">Cytoplasm</keyword>
<evidence type="ECO:0000256" key="10">
    <source>
        <dbReference type="ARBA" id="ARBA00023329"/>
    </source>
</evidence>
<dbReference type="PANTHER" id="PTHR11043:SF0">
    <property type="entry name" value="COATOMER SUBUNIT ZETA"/>
    <property type="match status" value="1"/>
</dbReference>
<evidence type="ECO:0000256" key="12">
    <source>
        <dbReference type="RuleBase" id="RU366053"/>
    </source>
</evidence>
<dbReference type="Gene3D" id="3.30.450.60">
    <property type="match status" value="1"/>
</dbReference>
<evidence type="ECO:0000256" key="5">
    <source>
        <dbReference type="ARBA" id="ARBA00022490"/>
    </source>
</evidence>
<dbReference type="Pfam" id="PF01217">
    <property type="entry name" value="Clat_adaptor_s"/>
    <property type="match status" value="1"/>
</dbReference>
<keyword evidence="6 12" id="KW-0931">ER-Golgi transport</keyword>
<organism evidence="14">
    <name type="scientific">Eimeria tenella</name>
    <name type="common">Coccidian parasite</name>
    <dbReference type="NCBI Taxonomy" id="5802"/>
    <lineage>
        <taxon>Eukaryota</taxon>
        <taxon>Sar</taxon>
        <taxon>Alveolata</taxon>
        <taxon>Apicomplexa</taxon>
        <taxon>Conoidasida</taxon>
        <taxon>Coccidia</taxon>
        <taxon>Eucoccidiorida</taxon>
        <taxon>Eimeriorina</taxon>
        <taxon>Eimeriidae</taxon>
        <taxon>Eimeria</taxon>
    </lineage>
</organism>
<comment type="subcellular location">
    <subcellularLocation>
        <location evidence="12">Cytoplasm</location>
    </subcellularLocation>
    <subcellularLocation>
        <location evidence="1 12">Golgi apparatus membrane</location>
        <topology evidence="1 12">Peripheral membrane protein</topology>
        <orientation evidence="1 12">Cytoplasmic side</orientation>
    </subcellularLocation>
    <subcellularLocation>
        <location evidence="12">Cytoplasmic vesicle</location>
        <location evidence="12">COPI-coated vesicle membrane</location>
        <topology evidence="12">Peripheral membrane protein</topology>
        <orientation evidence="12">Cytoplasmic side</orientation>
    </subcellularLocation>
</comment>
<evidence type="ECO:0000259" key="13">
    <source>
        <dbReference type="Pfam" id="PF01217"/>
    </source>
</evidence>
<keyword evidence="9 12" id="KW-0472">Membrane</keyword>
<evidence type="ECO:0000256" key="7">
    <source>
        <dbReference type="ARBA" id="ARBA00022927"/>
    </source>
</evidence>
<dbReference type="GO" id="GO:0006891">
    <property type="term" value="P:intra-Golgi vesicle-mediated transport"/>
    <property type="evidence" value="ECO:0007669"/>
    <property type="project" value="TreeGrafter"/>
</dbReference>
<keyword evidence="4 12" id="KW-0813">Transport</keyword>
<comment type="function">
    <text evidence="11">The coatomer is a cytosolic protein complex that binds to dilysine motifs and reversibly associates with Golgi non-clathrin-coated vesicles, which further mediate biosynthetic protein transport from the ER, via the Golgi up to the trans Golgi network. Coatomer complex is required for budding from Golgi membranes, and is essential for the retrograde Golgi-to-ER transport of dilysine-tagged proteins. The zeta subunit may be involved in regulating the coat assembly and, hence, the rate of biosynthetic protein transport due to its association-dissociation properties with the coatomer complex.</text>
</comment>
<accession>H9B9Z5</accession>
<evidence type="ECO:0000313" key="14">
    <source>
        <dbReference type="EMBL" id="AET50805.1"/>
    </source>
</evidence>
<proteinExistence type="evidence at transcript level"/>
<dbReference type="VEuPathDB" id="ToxoDB:ETH_00027025"/>
<dbReference type="InterPro" id="IPR022775">
    <property type="entry name" value="AP_mu_sigma_su"/>
</dbReference>
<keyword evidence="7 12" id="KW-0653">Protein transport</keyword>
<reference evidence="14" key="1">
    <citation type="journal article" date="2012" name="BMC Genomics">
        <title>Characterisation of full-length cDNA sequences provides insights into the Eimeria tenella transcriptome.</title>
        <authorList>
            <person name="Amiruddin N."/>
            <person name="Lee X.W."/>
            <person name="Blake D.P."/>
            <person name="Suzuki Y."/>
            <person name="Tay Y.L."/>
            <person name="Lim L.S."/>
            <person name="Tomley F.M."/>
            <person name="Watanabe J."/>
            <person name="Sugimoto C."/>
            <person name="Wan K.L."/>
        </authorList>
    </citation>
    <scope>NUCLEOTIDE SEQUENCE</scope>
    <source>
        <strain evidence="14">Houghton</strain>
    </source>
</reference>
<evidence type="ECO:0000256" key="3">
    <source>
        <dbReference type="ARBA" id="ARBA00011775"/>
    </source>
</evidence>
<evidence type="ECO:0000256" key="4">
    <source>
        <dbReference type="ARBA" id="ARBA00022448"/>
    </source>
</evidence>
<dbReference type="PANTHER" id="PTHR11043">
    <property type="entry name" value="ZETA-COAT PROTEIN"/>
    <property type="match status" value="1"/>
</dbReference>
<comment type="subunit">
    <text evidence="3 12">Oligomeric complex that consists of at least the alpha, beta, beta', gamma, delta, epsilon and zeta subunits.</text>
</comment>
<keyword evidence="10 12" id="KW-0968">Cytoplasmic vesicle</keyword>
<dbReference type="EMBL" id="JN987582">
    <property type="protein sequence ID" value="AET50805.1"/>
    <property type="molecule type" value="mRNA"/>
</dbReference>
<evidence type="ECO:0000256" key="9">
    <source>
        <dbReference type="ARBA" id="ARBA00023136"/>
    </source>
</evidence>
<dbReference type="GO" id="GO:0000139">
    <property type="term" value="C:Golgi membrane"/>
    <property type="evidence" value="ECO:0007669"/>
    <property type="project" value="UniProtKB-SubCell"/>
</dbReference>
<dbReference type="GO" id="GO:0030126">
    <property type="term" value="C:COPI vesicle coat"/>
    <property type="evidence" value="ECO:0007669"/>
    <property type="project" value="UniProtKB-UniRule"/>
</dbReference>
<evidence type="ECO:0000256" key="11">
    <source>
        <dbReference type="ARBA" id="ARBA00045555"/>
    </source>
</evidence>
<name>H9B9Z5_EIMTE</name>
<dbReference type="VEuPathDB" id="ToxoDB:ETH2_1423200"/>
<keyword evidence="8 12" id="KW-0333">Golgi apparatus</keyword>
<evidence type="ECO:0000256" key="2">
    <source>
        <dbReference type="ARBA" id="ARBA00006972"/>
    </source>
</evidence>